<dbReference type="EMBL" id="JADEXG010000041">
    <property type="protein sequence ID" value="MBE9078813.1"/>
    <property type="molecule type" value="Genomic_DNA"/>
</dbReference>
<reference evidence="2" key="1">
    <citation type="submission" date="2020-10" db="EMBL/GenBank/DDBJ databases">
        <authorList>
            <person name="Castelo-Branco R."/>
            <person name="Eusebio N."/>
            <person name="Adriana R."/>
            <person name="Vieira A."/>
            <person name="Brugerolle De Fraissinette N."/>
            <person name="Rezende De Castro R."/>
            <person name="Schneider M.P."/>
            <person name="Vasconcelos V."/>
            <person name="Leao P.N."/>
        </authorList>
    </citation>
    <scope>NUCLEOTIDE SEQUENCE</scope>
    <source>
        <strain evidence="2">LEGE 07310</strain>
    </source>
</reference>
<dbReference type="InterPro" id="IPR012441">
    <property type="entry name" value="DUF1643"/>
</dbReference>
<gene>
    <name evidence="2" type="ORF">IQ241_16180</name>
</gene>
<protein>
    <submittedName>
        <fullName evidence="2">DUF1643 domain-containing protein</fullName>
    </submittedName>
</protein>
<evidence type="ECO:0000313" key="3">
    <source>
        <dbReference type="Proteomes" id="UP000636505"/>
    </source>
</evidence>
<sequence length="188" mass="21244">MLTTGHELSSGSAQFDATGTYRYSLHRRWAAAGPNVAFIMLNPSRADAQQDDPTLRACTQFAQRWQYGSLTVVNLFAYRTPHPRLLKTAAAPIGPENDRYLLAAAQAADRIVLAWGNEGGLWERDRAVLNLLLTHHQKLFCLSRNRTGHPRHPLYVRRDTTPTRFTPQPDHPITLPTTHHRPQNPLPQ</sequence>
<feature type="region of interest" description="Disordered" evidence="1">
    <location>
        <begin position="152"/>
        <end position="188"/>
    </location>
</feature>
<name>A0A8J7AWV9_9CYAN</name>
<dbReference type="Pfam" id="PF07799">
    <property type="entry name" value="DUF1643"/>
    <property type="match status" value="1"/>
</dbReference>
<organism evidence="2 3">
    <name type="scientific">Vasconcelosia minhoensis LEGE 07310</name>
    <dbReference type="NCBI Taxonomy" id="915328"/>
    <lineage>
        <taxon>Bacteria</taxon>
        <taxon>Bacillati</taxon>
        <taxon>Cyanobacteriota</taxon>
        <taxon>Cyanophyceae</taxon>
        <taxon>Nodosilineales</taxon>
        <taxon>Cymatolegaceae</taxon>
        <taxon>Vasconcelosia</taxon>
        <taxon>Vasconcelosia minhoensis</taxon>
    </lineage>
</organism>
<dbReference type="RefSeq" id="WP_193909038.1">
    <property type="nucleotide sequence ID" value="NZ_JADEXG010000041.1"/>
</dbReference>
<evidence type="ECO:0000313" key="2">
    <source>
        <dbReference type="EMBL" id="MBE9078813.1"/>
    </source>
</evidence>
<dbReference type="Proteomes" id="UP000636505">
    <property type="component" value="Unassembled WGS sequence"/>
</dbReference>
<keyword evidence="3" id="KW-1185">Reference proteome</keyword>
<accession>A0A8J7AWV9</accession>
<comment type="caution">
    <text evidence="2">The sequence shown here is derived from an EMBL/GenBank/DDBJ whole genome shotgun (WGS) entry which is preliminary data.</text>
</comment>
<dbReference type="AlphaFoldDB" id="A0A8J7AWV9"/>
<evidence type="ECO:0000256" key="1">
    <source>
        <dbReference type="SAM" id="MobiDB-lite"/>
    </source>
</evidence>
<proteinExistence type="predicted"/>